<protein>
    <submittedName>
        <fullName evidence="1">Aminoglycoside phosphotransferase</fullName>
    </submittedName>
</protein>
<dbReference type="Gene3D" id="3.90.1200.10">
    <property type="match status" value="1"/>
</dbReference>
<dbReference type="SUPFAM" id="SSF56112">
    <property type="entry name" value="Protein kinase-like (PK-like)"/>
    <property type="match status" value="1"/>
</dbReference>
<keyword evidence="2" id="KW-1185">Reference proteome</keyword>
<dbReference type="RefSeq" id="WP_040914716.1">
    <property type="nucleotide sequence ID" value="NZ_CP029159.1"/>
</dbReference>
<dbReference type="AlphaFoldDB" id="A0A7G3UMK4"/>
<sequence>MATARVPLEELPVGRLTALAQRLGPIIGITNASGGLNSDVAARVLTSQGAFYVKGMRTDHPRVWTQAREASINSLVAESAGPGLRWREVADGWDLNVFDAIDGHHADYRPGSVDLPLVARLLTHLSTVQADEGLELRLAEQRLGSYAESASDLDHFRGNTLCHTDLNNENVIVADGRARLVDWAWATRGAAWLDAAYWVIWLIAAGRHRPFAAERTARRVPAFRNAPDAAVTAFAVANANLWAEITAGESDPWTARVDAAAQAWLRHRRDL</sequence>
<evidence type="ECO:0000313" key="1">
    <source>
        <dbReference type="EMBL" id="QKM71564.1"/>
    </source>
</evidence>
<organism evidence="1 2">
    <name type="scientific">Streptomyces tsukubensis (strain DSM 42081 / NBRC 108919 / NRRL 18488 / 9993)</name>
    <dbReference type="NCBI Taxonomy" id="1114943"/>
    <lineage>
        <taxon>Bacteria</taxon>
        <taxon>Bacillati</taxon>
        <taxon>Actinomycetota</taxon>
        <taxon>Actinomycetes</taxon>
        <taxon>Kitasatosporales</taxon>
        <taxon>Streptomycetaceae</taxon>
        <taxon>Streptomyces</taxon>
    </lineage>
</organism>
<dbReference type="EMBL" id="CP029159">
    <property type="protein sequence ID" value="QKM71564.1"/>
    <property type="molecule type" value="Genomic_DNA"/>
</dbReference>
<gene>
    <name evidence="1" type="ORF">STSU_012665</name>
</gene>
<evidence type="ECO:0000313" key="2">
    <source>
        <dbReference type="Proteomes" id="UP000005940"/>
    </source>
</evidence>
<dbReference type="Proteomes" id="UP000005940">
    <property type="component" value="Chromosome"/>
</dbReference>
<reference evidence="1 2" key="1">
    <citation type="journal article" date="2012" name="J. Bacteriol.">
        <title>Draft genome of Streptomyces tsukubaensis NRRL 18488, the producer of the clinically important immunosuppressant tacrolimus (FK506).</title>
        <authorList>
            <person name="Barreiro C."/>
            <person name="Prieto C."/>
            <person name="Sola-Landa A."/>
            <person name="Solera E."/>
            <person name="Martinez-Castro M."/>
            <person name="Perez-Redondo R."/>
            <person name="Garcia-Estrada C."/>
            <person name="Aparicio J.F."/>
            <person name="Fernandez-Martinez L.T."/>
            <person name="Santos-Aberturas J."/>
            <person name="Salehi-Najafabadi Z."/>
            <person name="Rodriguez-Garcia A."/>
            <person name="Tauch A."/>
            <person name="Martin J.F."/>
        </authorList>
    </citation>
    <scope>NUCLEOTIDE SEQUENCE [LARGE SCALE GENOMIC DNA]</scope>
    <source>
        <strain evidence="2">DSM 42081 / NBRC 108919 / NRRL 18488 / 9993</strain>
    </source>
</reference>
<dbReference type="InterPro" id="IPR011009">
    <property type="entry name" value="Kinase-like_dom_sf"/>
</dbReference>
<dbReference type="GO" id="GO:0016740">
    <property type="term" value="F:transferase activity"/>
    <property type="evidence" value="ECO:0007669"/>
    <property type="project" value="UniProtKB-KW"/>
</dbReference>
<accession>A0A7G3UMK4</accession>
<proteinExistence type="predicted"/>
<name>A0A7G3UMK4_STRT9</name>